<keyword evidence="3" id="KW-0808">Transferase</keyword>
<dbReference type="RefSeq" id="WP_225873723.1">
    <property type="nucleotide sequence ID" value="NZ_BKDJ01000005.1"/>
</dbReference>
<dbReference type="InterPro" id="IPR002123">
    <property type="entry name" value="Plipid/glycerol_acylTrfase"/>
</dbReference>
<dbReference type="EMBL" id="BKDJ01000005">
    <property type="protein sequence ID" value="GER22825.1"/>
    <property type="molecule type" value="Genomic_DNA"/>
</dbReference>
<sequence>MLLAPATVALAAALVARAPWWLLAVLGLASLVPRHFRLPRVLWMLTFYLLWEAAALVAMFVLWVASGAGWHLDTPAFRRAHYALAGVLLRILFWQARRVLRLRIRVMGDAPERDAPNRDAPNRDAPASPLAPGRPLIVASRHAGPGDSFILVHLLINRFRREPRIVLVEALQWDPAVDVLLHRLPNRFIVPTRWSAAGPGRGPAPGESRWTAAQEVGALARGLGGNGAMLIFPEGGKFTKERKFRRIERLMRSGWTGHARRAAALSHVLAPQPGGMLAALDAAPDADVVFIGHTGLEGMATLSGVWRDLPLDKRIVIQAWHVPHADIPHGTEARNEWLFTWFERIDGWIGSNQPLA</sequence>
<gene>
    <name evidence="3" type="ORF">NCCP1664_13220</name>
</gene>
<keyword evidence="1" id="KW-0812">Transmembrane</keyword>
<keyword evidence="4" id="KW-1185">Reference proteome</keyword>
<keyword evidence="3" id="KW-0012">Acyltransferase</keyword>
<dbReference type="AlphaFoldDB" id="A0A5A7NQ03"/>
<keyword evidence="1" id="KW-1133">Transmembrane helix</keyword>
<reference evidence="3 4" key="1">
    <citation type="submission" date="2019-09" db="EMBL/GenBank/DDBJ databases">
        <title>Arthrobacter zafarii sp. nov., a moderately thermotolerant and halotolerant actinobacterium isolated from Cholistan desert soil of Pakistan.</title>
        <authorList>
            <person name="Amin A."/>
            <person name="Ahmed I."/>
            <person name="Khalid N."/>
            <person name="Schumann P."/>
            <person name="Busse H.J."/>
            <person name="Khan I.U."/>
            <person name="Li S."/>
            <person name="Li W.J."/>
        </authorList>
    </citation>
    <scope>NUCLEOTIDE SEQUENCE [LARGE SCALE GENOMIC DNA]</scope>
    <source>
        <strain evidence="3 4">NCCP-1664</strain>
    </source>
</reference>
<accession>A0A5A7NQ03</accession>
<evidence type="ECO:0000313" key="4">
    <source>
        <dbReference type="Proteomes" id="UP000325307"/>
    </source>
</evidence>
<keyword evidence="1" id="KW-0472">Membrane</keyword>
<proteinExistence type="predicted"/>
<evidence type="ECO:0000256" key="1">
    <source>
        <dbReference type="SAM" id="Phobius"/>
    </source>
</evidence>
<protein>
    <submittedName>
        <fullName evidence="3">Acyltransferase</fullName>
    </submittedName>
</protein>
<feature type="domain" description="Phospholipid/glycerol acyltransferase" evidence="2">
    <location>
        <begin position="131"/>
        <end position="241"/>
    </location>
</feature>
<evidence type="ECO:0000259" key="2">
    <source>
        <dbReference type="Pfam" id="PF01553"/>
    </source>
</evidence>
<name>A0A5A7NQ03_9MICC</name>
<feature type="transmembrane region" description="Helical" evidence="1">
    <location>
        <begin position="76"/>
        <end position="93"/>
    </location>
</feature>
<feature type="transmembrane region" description="Helical" evidence="1">
    <location>
        <begin position="6"/>
        <end position="29"/>
    </location>
</feature>
<organism evidence="3 4">
    <name type="scientific">Zafaria cholistanensis</name>
    <dbReference type="NCBI Taxonomy" id="1682741"/>
    <lineage>
        <taxon>Bacteria</taxon>
        <taxon>Bacillati</taxon>
        <taxon>Actinomycetota</taxon>
        <taxon>Actinomycetes</taxon>
        <taxon>Micrococcales</taxon>
        <taxon>Micrococcaceae</taxon>
        <taxon>Zafaria</taxon>
    </lineage>
</organism>
<dbReference type="GO" id="GO:0016746">
    <property type="term" value="F:acyltransferase activity"/>
    <property type="evidence" value="ECO:0007669"/>
    <property type="project" value="UniProtKB-KW"/>
</dbReference>
<feature type="transmembrane region" description="Helical" evidence="1">
    <location>
        <begin position="41"/>
        <end position="64"/>
    </location>
</feature>
<evidence type="ECO:0000313" key="3">
    <source>
        <dbReference type="EMBL" id="GER22825.1"/>
    </source>
</evidence>
<dbReference type="Proteomes" id="UP000325307">
    <property type="component" value="Unassembled WGS sequence"/>
</dbReference>
<comment type="caution">
    <text evidence="3">The sequence shown here is derived from an EMBL/GenBank/DDBJ whole genome shotgun (WGS) entry which is preliminary data.</text>
</comment>
<dbReference type="Pfam" id="PF01553">
    <property type="entry name" value="Acyltransferase"/>
    <property type="match status" value="1"/>
</dbReference>